<proteinExistence type="predicted"/>
<comment type="caution">
    <text evidence="1">The sequence shown here is derived from an EMBL/GenBank/DDBJ whole genome shotgun (WGS) entry which is preliminary data.</text>
</comment>
<name>A0A0Q1DU13_9CORY</name>
<keyword evidence="2" id="KW-1185">Reference proteome</keyword>
<protein>
    <submittedName>
        <fullName evidence="1">Uncharacterized protein</fullName>
    </submittedName>
</protein>
<dbReference type="OrthoDB" id="4427708at2"/>
<evidence type="ECO:0000313" key="2">
    <source>
        <dbReference type="Proteomes" id="UP000050517"/>
    </source>
</evidence>
<dbReference type="AlphaFoldDB" id="A0A0Q1DU13"/>
<gene>
    <name evidence="1" type="ORF">Cocul_01660</name>
</gene>
<organism evidence="1 2">
    <name type="scientific">Corynebacterium oculi</name>
    <dbReference type="NCBI Taxonomy" id="1544416"/>
    <lineage>
        <taxon>Bacteria</taxon>
        <taxon>Bacillati</taxon>
        <taxon>Actinomycetota</taxon>
        <taxon>Actinomycetes</taxon>
        <taxon>Mycobacteriales</taxon>
        <taxon>Corynebacteriaceae</taxon>
        <taxon>Corynebacterium</taxon>
    </lineage>
</organism>
<sequence length="120" mass="12922">MRWFRRRTTPPLPRAPREAVKILAAHLHVHTAESLVVLTTSPAALREARKALEAGAAARLACPDSRDVTLMPGEGNPSLDPDEGWLIPLPAESREFLSALTTDQPGAWEVPGTNVGVVAE</sequence>
<accession>A0A0Q1DU13</accession>
<dbReference type="Proteomes" id="UP000050517">
    <property type="component" value="Unassembled WGS sequence"/>
</dbReference>
<reference evidence="1 2" key="1">
    <citation type="submission" date="2015-10" db="EMBL/GenBank/DDBJ databases">
        <title>Corynebacteirum lowii and Corynebacterium oculi species nova, derived from human clinical disease and and emended description of Corynebacterium mastiditis.</title>
        <authorList>
            <person name="Bernard K."/>
            <person name="Pacheco A.L."/>
            <person name="Mcdougall C."/>
            <person name="Burtx T."/>
            <person name="Weibe D."/>
            <person name="Tyler S."/>
            <person name="Olson A.B."/>
            <person name="Cnockaert M."/>
            <person name="Eguchi H."/>
            <person name="Kuwahara T."/>
            <person name="Nakayama-Imaohji H."/>
            <person name="Boudewijins M."/>
            <person name="Van Hoecke F."/>
            <person name="Bernier A.-M."/>
            <person name="Vandamme P."/>
        </authorList>
    </citation>
    <scope>NUCLEOTIDE SEQUENCE [LARGE SCALE GENOMIC DNA]</scope>
    <source>
        <strain evidence="1 2">NML 130210</strain>
    </source>
</reference>
<dbReference type="STRING" id="1544416.Cocul_01660"/>
<dbReference type="RefSeq" id="WP_055122768.1">
    <property type="nucleotide sequence ID" value="NZ_LKST01000003.1"/>
</dbReference>
<dbReference type="EMBL" id="LKST01000003">
    <property type="protein sequence ID" value="KQB83590.1"/>
    <property type="molecule type" value="Genomic_DNA"/>
</dbReference>
<dbReference type="PATRIC" id="fig|1544416.3.peg.1664"/>
<evidence type="ECO:0000313" key="1">
    <source>
        <dbReference type="EMBL" id="KQB83590.1"/>
    </source>
</evidence>